<dbReference type="InterPro" id="IPR032675">
    <property type="entry name" value="LRR_dom_sf"/>
</dbReference>
<evidence type="ECO:0000313" key="3">
    <source>
        <dbReference type="EMBL" id="KAK7199531.1"/>
    </source>
</evidence>
<reference evidence="3 4" key="1">
    <citation type="journal article" date="2021" name="MBio">
        <title>A New Model Trypanosomatid, Novymonas esmeraldas: Genomic Perception of Its 'Candidatus Pandoraea novymonadis' Endosymbiont.</title>
        <authorList>
            <person name="Zakharova A."/>
            <person name="Saura A."/>
            <person name="Butenko A."/>
            <person name="Podesvova L."/>
            <person name="Warmusova S."/>
            <person name="Kostygov A.Y."/>
            <person name="Nenarokova A."/>
            <person name="Lukes J."/>
            <person name="Opperdoes F.R."/>
            <person name="Yurchenko V."/>
        </authorList>
    </citation>
    <scope>NUCLEOTIDE SEQUENCE [LARGE SCALE GENOMIC DNA]</scope>
    <source>
        <strain evidence="3 4">E262AT.01</strain>
    </source>
</reference>
<proteinExistence type="predicted"/>
<dbReference type="Gene3D" id="3.80.10.10">
    <property type="entry name" value="Ribonuclease Inhibitor"/>
    <property type="match status" value="1"/>
</dbReference>
<dbReference type="SUPFAM" id="SSF52058">
    <property type="entry name" value="L domain-like"/>
    <property type="match status" value="1"/>
</dbReference>
<feature type="chain" id="PRO_5043676387" description="Surface antigen-like protein" evidence="2">
    <location>
        <begin position="29"/>
        <end position="281"/>
    </location>
</feature>
<dbReference type="Pfam" id="PF00560">
    <property type="entry name" value="LRR_1"/>
    <property type="match status" value="1"/>
</dbReference>
<dbReference type="AlphaFoldDB" id="A0AAW0F0Z8"/>
<dbReference type="InterPro" id="IPR001611">
    <property type="entry name" value="Leu-rich_rpt"/>
</dbReference>
<keyword evidence="1" id="KW-1133">Transmembrane helix</keyword>
<evidence type="ECO:0000256" key="2">
    <source>
        <dbReference type="SAM" id="SignalP"/>
    </source>
</evidence>
<sequence>MAQSLRRIVLAAILALAVLLVTHRGAHAAITEAQRATTLSFLQRFPQDIVTLRTAWTGTNYCSWGGVSCDADGIVSINLAGRGLQGHMPDIDDNVNGTQIMVVSIDMSDNRGITGNFGDDWAVLKNLRRLDLSSTGLYGNIPDAWNGMTALEEVKITNTAACRNLPNWNIASLRTINFANNNMGGNLVSSWGSMVNLASVDITGNRFCGCVPNTWTSTVLRNAAGAVGGNLVAANCGTSNRCSQASFSCPADGRNSAIAPASTAAVALLAVLATVAASIAA</sequence>
<comment type="caution">
    <text evidence="3">The sequence shown here is derived from an EMBL/GenBank/DDBJ whole genome shotgun (WGS) entry which is preliminary data.</text>
</comment>
<protein>
    <recommendedName>
        <fullName evidence="5">Surface antigen-like protein</fullName>
    </recommendedName>
</protein>
<keyword evidence="1" id="KW-0812">Transmembrane</keyword>
<evidence type="ECO:0000256" key="1">
    <source>
        <dbReference type="SAM" id="Phobius"/>
    </source>
</evidence>
<dbReference type="InterPro" id="IPR046959">
    <property type="entry name" value="PRK1-6/SRF4-like"/>
</dbReference>
<keyword evidence="2" id="KW-0732">Signal</keyword>
<keyword evidence="1" id="KW-0472">Membrane</keyword>
<evidence type="ECO:0000313" key="4">
    <source>
        <dbReference type="Proteomes" id="UP001430356"/>
    </source>
</evidence>
<dbReference type="Proteomes" id="UP001430356">
    <property type="component" value="Unassembled WGS sequence"/>
</dbReference>
<feature type="transmembrane region" description="Helical" evidence="1">
    <location>
        <begin position="257"/>
        <end position="280"/>
    </location>
</feature>
<dbReference type="PANTHER" id="PTHR48007:SF4">
    <property type="entry name" value="LEUCINE-RICH REPEAT RECEPTOR-LIKE PROTEIN KINASE PXC1"/>
    <property type="match status" value="1"/>
</dbReference>
<name>A0AAW0F0Z8_9TRYP</name>
<feature type="signal peptide" evidence="2">
    <location>
        <begin position="1"/>
        <end position="28"/>
    </location>
</feature>
<keyword evidence="4" id="KW-1185">Reference proteome</keyword>
<organism evidence="3 4">
    <name type="scientific">Novymonas esmeraldas</name>
    <dbReference type="NCBI Taxonomy" id="1808958"/>
    <lineage>
        <taxon>Eukaryota</taxon>
        <taxon>Discoba</taxon>
        <taxon>Euglenozoa</taxon>
        <taxon>Kinetoplastea</taxon>
        <taxon>Metakinetoplastina</taxon>
        <taxon>Trypanosomatida</taxon>
        <taxon>Trypanosomatidae</taxon>
        <taxon>Novymonas</taxon>
    </lineage>
</organism>
<dbReference type="PANTHER" id="PTHR48007">
    <property type="entry name" value="LEUCINE-RICH REPEAT RECEPTOR-LIKE PROTEIN KINASE PXC1"/>
    <property type="match status" value="1"/>
</dbReference>
<accession>A0AAW0F0Z8</accession>
<evidence type="ECO:0008006" key="5">
    <source>
        <dbReference type="Google" id="ProtNLM"/>
    </source>
</evidence>
<gene>
    <name evidence="3" type="ORF">NESM_000930600</name>
</gene>
<dbReference type="EMBL" id="JAECZO010000550">
    <property type="protein sequence ID" value="KAK7199531.1"/>
    <property type="molecule type" value="Genomic_DNA"/>
</dbReference>